<comment type="caution">
    <text evidence="2">The sequence shown here is derived from an EMBL/GenBank/DDBJ whole genome shotgun (WGS) entry which is preliminary data.</text>
</comment>
<dbReference type="SUPFAM" id="SSF48371">
    <property type="entry name" value="ARM repeat"/>
    <property type="match status" value="1"/>
</dbReference>
<dbReference type="Pfam" id="PF13646">
    <property type="entry name" value="HEAT_2"/>
    <property type="match status" value="1"/>
</dbReference>
<keyword evidence="1" id="KW-0812">Transmembrane</keyword>
<evidence type="ECO:0000313" key="3">
    <source>
        <dbReference type="Proteomes" id="UP000249547"/>
    </source>
</evidence>
<feature type="transmembrane region" description="Helical" evidence="1">
    <location>
        <begin position="20"/>
        <end position="47"/>
    </location>
</feature>
<name>A0A327R3N1_9BACT</name>
<gene>
    <name evidence="2" type="ORF">LX64_01139</name>
</gene>
<evidence type="ECO:0000313" key="2">
    <source>
        <dbReference type="EMBL" id="RAJ08487.1"/>
    </source>
</evidence>
<keyword evidence="1" id="KW-0472">Membrane</keyword>
<proteinExistence type="predicted"/>
<organism evidence="2 3">
    <name type="scientific">Chitinophaga skermanii</name>
    <dbReference type="NCBI Taxonomy" id="331697"/>
    <lineage>
        <taxon>Bacteria</taxon>
        <taxon>Pseudomonadati</taxon>
        <taxon>Bacteroidota</taxon>
        <taxon>Chitinophagia</taxon>
        <taxon>Chitinophagales</taxon>
        <taxon>Chitinophagaceae</taxon>
        <taxon>Chitinophaga</taxon>
    </lineage>
</organism>
<evidence type="ECO:0008006" key="4">
    <source>
        <dbReference type="Google" id="ProtNLM"/>
    </source>
</evidence>
<accession>A0A327R3N1</accession>
<dbReference type="InterPro" id="IPR016024">
    <property type="entry name" value="ARM-type_fold"/>
</dbReference>
<dbReference type="RefSeq" id="WP_111596636.1">
    <property type="nucleotide sequence ID" value="NZ_QLLL01000002.1"/>
</dbReference>
<dbReference type="AlphaFoldDB" id="A0A327R3N1"/>
<dbReference type="Gene3D" id="1.25.10.10">
    <property type="entry name" value="Leucine-rich Repeat Variant"/>
    <property type="match status" value="1"/>
</dbReference>
<keyword evidence="1" id="KW-1133">Transmembrane helix</keyword>
<reference evidence="2 3" key="1">
    <citation type="submission" date="2018-06" db="EMBL/GenBank/DDBJ databases">
        <title>Genomic Encyclopedia of Archaeal and Bacterial Type Strains, Phase II (KMG-II): from individual species to whole genera.</title>
        <authorList>
            <person name="Goeker M."/>
        </authorList>
    </citation>
    <scope>NUCLEOTIDE SEQUENCE [LARGE SCALE GENOMIC DNA]</scope>
    <source>
        <strain evidence="2 3">DSM 23857</strain>
    </source>
</reference>
<evidence type="ECO:0000256" key="1">
    <source>
        <dbReference type="SAM" id="Phobius"/>
    </source>
</evidence>
<dbReference type="Proteomes" id="UP000249547">
    <property type="component" value="Unassembled WGS sequence"/>
</dbReference>
<dbReference type="EMBL" id="QLLL01000002">
    <property type="protein sequence ID" value="RAJ08487.1"/>
    <property type="molecule type" value="Genomic_DNA"/>
</dbReference>
<dbReference type="InterPro" id="IPR011989">
    <property type="entry name" value="ARM-like"/>
</dbReference>
<protein>
    <recommendedName>
        <fullName evidence="4">HEAT repeat protein</fullName>
    </recommendedName>
</protein>
<keyword evidence="3" id="KW-1185">Reference proteome</keyword>
<dbReference type="OrthoDB" id="1454284at2"/>
<sequence>MKLGYTILPYSWQTQSFYDLPVFIQGAIVVSLLAIGATVLVFLRILMIRVIRFYYRRRGQRLRSQIDMLIMEHIISSEPVRDIATIVFLPTAAFQHLPLHKRWARRILVHRLQKYRSNFSGSVSESLRQLYIALGLQKDAARDLHALSWSKKVGALGELFNMEIGGYESQALHLTQHRNRYVRGMARCYIVKISEDHPFSFLDHINAPLVSWEQFELFKIITDRQGLAIPAFAKWMNEQYHPSVVSFSLKLAVHFMQFDAIPRMIALLDSPLVAIRAEAVNSLGKLMAQEAEDILVMRYSYEELPVQIEILKAIGRIGTGRYLPFLEYIFHTSANDFLLRKHSAKSIERHRFTAGIEIEKLLNTSAGDEHLHLQHALNPLIKY</sequence>